<evidence type="ECO:0000256" key="2">
    <source>
        <dbReference type="SAM" id="Phobius"/>
    </source>
</evidence>
<dbReference type="AlphaFoldDB" id="A0A366F9I5"/>
<name>A0A366F9I5_9HYPH</name>
<dbReference type="Proteomes" id="UP000253529">
    <property type="component" value="Unassembled WGS sequence"/>
</dbReference>
<sequence>MGGYPDAGLLIDAIVALVALEAIGLVAARRLFGRGPSSASSIANCAAGAALLMALRAAIGDAPFAVVALWLLAALLANVVDVALRWRGPDSCAAARPLSSSSALSPERSRV</sequence>
<gene>
    <name evidence="3" type="ORF">DFR50_11618</name>
</gene>
<keyword evidence="4" id="KW-1185">Reference proteome</keyword>
<feature type="transmembrane region" description="Helical" evidence="2">
    <location>
        <begin position="6"/>
        <end position="27"/>
    </location>
</feature>
<evidence type="ECO:0000313" key="4">
    <source>
        <dbReference type="Proteomes" id="UP000253529"/>
    </source>
</evidence>
<feature type="region of interest" description="Disordered" evidence="1">
    <location>
        <begin position="92"/>
        <end position="111"/>
    </location>
</feature>
<reference evidence="3 4" key="1">
    <citation type="submission" date="2018-06" db="EMBL/GenBank/DDBJ databases">
        <title>Genomic Encyclopedia of Type Strains, Phase IV (KMG-IV): sequencing the most valuable type-strain genomes for metagenomic binning, comparative biology and taxonomic classification.</title>
        <authorList>
            <person name="Goeker M."/>
        </authorList>
    </citation>
    <scope>NUCLEOTIDE SEQUENCE [LARGE SCALE GENOMIC DNA]</scope>
    <source>
        <strain evidence="3 4">DSM 24875</strain>
    </source>
</reference>
<organism evidence="3 4">
    <name type="scientific">Roseiarcus fermentans</name>
    <dbReference type="NCBI Taxonomy" id="1473586"/>
    <lineage>
        <taxon>Bacteria</taxon>
        <taxon>Pseudomonadati</taxon>
        <taxon>Pseudomonadota</taxon>
        <taxon>Alphaproteobacteria</taxon>
        <taxon>Hyphomicrobiales</taxon>
        <taxon>Roseiarcaceae</taxon>
        <taxon>Roseiarcus</taxon>
    </lineage>
</organism>
<protein>
    <submittedName>
        <fullName evidence="3">Uncharacterized protein</fullName>
    </submittedName>
</protein>
<feature type="transmembrane region" description="Helical" evidence="2">
    <location>
        <begin position="39"/>
        <end position="59"/>
    </location>
</feature>
<dbReference type="EMBL" id="QNRK01000016">
    <property type="protein sequence ID" value="RBP11324.1"/>
    <property type="molecule type" value="Genomic_DNA"/>
</dbReference>
<keyword evidence="2" id="KW-1133">Transmembrane helix</keyword>
<accession>A0A366F9I5</accession>
<keyword evidence="2" id="KW-0812">Transmembrane</keyword>
<comment type="caution">
    <text evidence="3">The sequence shown here is derived from an EMBL/GenBank/DDBJ whole genome shotgun (WGS) entry which is preliminary data.</text>
</comment>
<evidence type="ECO:0000256" key="1">
    <source>
        <dbReference type="SAM" id="MobiDB-lite"/>
    </source>
</evidence>
<proteinExistence type="predicted"/>
<feature type="transmembrane region" description="Helical" evidence="2">
    <location>
        <begin position="65"/>
        <end position="84"/>
    </location>
</feature>
<evidence type="ECO:0000313" key="3">
    <source>
        <dbReference type="EMBL" id="RBP11324.1"/>
    </source>
</evidence>
<keyword evidence="2" id="KW-0472">Membrane</keyword>
<dbReference type="RefSeq" id="WP_113890113.1">
    <property type="nucleotide sequence ID" value="NZ_QNRK01000016.1"/>
</dbReference>